<evidence type="ECO:0000256" key="2">
    <source>
        <dbReference type="SAM" id="Phobius"/>
    </source>
</evidence>
<dbReference type="HOGENOM" id="CLU_029701_0_0_4"/>
<dbReference type="EMBL" id="CP001674">
    <property type="protein sequence ID" value="ACT50293.1"/>
    <property type="molecule type" value="Genomic_DNA"/>
</dbReference>
<dbReference type="SUPFAM" id="SSF51197">
    <property type="entry name" value="Clavaminate synthase-like"/>
    <property type="match status" value="1"/>
</dbReference>
<dbReference type="InterPro" id="IPR019734">
    <property type="entry name" value="TPR_rpt"/>
</dbReference>
<dbReference type="AlphaFoldDB" id="C6XCL8"/>
<dbReference type="Gene3D" id="1.25.40.10">
    <property type="entry name" value="Tetratricopeptide repeat domain"/>
    <property type="match status" value="3"/>
</dbReference>
<feature type="transmembrane region" description="Helical" evidence="2">
    <location>
        <begin position="544"/>
        <end position="565"/>
    </location>
</feature>
<dbReference type="SMART" id="SM00028">
    <property type="entry name" value="TPR"/>
    <property type="match status" value="7"/>
</dbReference>
<dbReference type="SUPFAM" id="SSF48452">
    <property type="entry name" value="TPR-like"/>
    <property type="match status" value="1"/>
</dbReference>
<dbReference type="PROSITE" id="PS50005">
    <property type="entry name" value="TPR"/>
    <property type="match status" value="5"/>
</dbReference>
<evidence type="ECO:0000313" key="4">
    <source>
        <dbReference type="Proteomes" id="UP000002743"/>
    </source>
</evidence>
<dbReference type="Pfam" id="PF13432">
    <property type="entry name" value="TPR_16"/>
    <property type="match status" value="3"/>
</dbReference>
<organism evidence="3 4">
    <name type="scientific">Methylovorus glucosotrophus (strain SIP3-4)</name>
    <dbReference type="NCBI Taxonomy" id="582744"/>
    <lineage>
        <taxon>Bacteria</taxon>
        <taxon>Pseudomonadati</taxon>
        <taxon>Pseudomonadota</taxon>
        <taxon>Betaproteobacteria</taxon>
        <taxon>Nitrosomonadales</taxon>
        <taxon>Methylophilaceae</taxon>
        <taxon>Methylovorus</taxon>
    </lineage>
</organism>
<evidence type="ECO:0000256" key="1">
    <source>
        <dbReference type="PROSITE-ProRule" id="PRU00339"/>
    </source>
</evidence>
<feature type="repeat" description="TPR" evidence="1">
    <location>
        <begin position="80"/>
        <end position="113"/>
    </location>
</feature>
<sequence length="566" mass="63413">MKTGFQQARQPGQSEMQALIGLLNAGHMPQAEATARSMLRQYPQTLMLHNVLGIALESQQKYADAAASYRSAIALEPKIAEIHFNLGVVLGHLGRMDEAIASYRKAISLKPDLAVAYFNLGFALQTLGRYEEAIPSYRKAAAMQPTFYEAHGNLGTVLQKQGKMEDAIASYRKALEIHADPRGYFNLATALRDHGQLEDAVTAYRSALRMQPDYVDAWNNLGEALRDQGNMDEAVKAYQQALSLDAAHAAANYNLAEFLYLAREYAQAIPYFERSQLGDWQERILYCLYKSEQFDAFKARLPQVMGDTHASPFLATLSTHYATNFGVPDPYRFCPRPMEYVFHSRIESLAEQDSALLKALLKDITLTEIAERKQGRLHHGIQSAGNLFKRSEASFKTLAQLIKQQVQAFREHYAGQDCELIEGFPDDIEFTSSWYVKMQKGGHLTSHIHEIGWLSGCVYLAIPKDKQGEHDGSIEFSTDGDEYPRQHDDFPVKVIAPQVGDIVLFPSSLFHRTIPFNSNEERICVAFDIKPKVARIGAAVTMTVAWMAVIFADILEVGVISLRYAV</sequence>
<dbReference type="RefSeq" id="WP_015829814.1">
    <property type="nucleotide sequence ID" value="NC_012969.1"/>
</dbReference>
<feature type="repeat" description="TPR" evidence="1">
    <location>
        <begin position="181"/>
        <end position="214"/>
    </location>
</feature>
<feature type="repeat" description="TPR" evidence="1">
    <location>
        <begin position="215"/>
        <end position="248"/>
    </location>
</feature>
<dbReference type="InterPro" id="IPR011990">
    <property type="entry name" value="TPR-like_helical_dom_sf"/>
</dbReference>
<keyword evidence="2" id="KW-0472">Membrane</keyword>
<dbReference type="Gene3D" id="2.60.120.620">
    <property type="entry name" value="q2cbj1_9rhob like domain"/>
    <property type="match status" value="1"/>
</dbReference>
<dbReference type="eggNOG" id="COG0457">
    <property type="taxonomic scope" value="Bacteria"/>
</dbReference>
<dbReference type="STRING" id="582744.Msip34_1046"/>
<keyword evidence="2" id="KW-1133">Transmembrane helix</keyword>
<dbReference type="PANTHER" id="PTHR44998:SF1">
    <property type="entry name" value="UDP-N-ACETYLGLUCOSAMINE--PEPTIDE N-ACETYLGLUCOSAMINYLTRANSFERASE 110 KDA SUBUNIT"/>
    <property type="match status" value="1"/>
</dbReference>
<dbReference type="OrthoDB" id="549777at2"/>
<keyword evidence="4" id="KW-1185">Reference proteome</keyword>
<proteinExistence type="predicted"/>
<dbReference type="PROSITE" id="PS50293">
    <property type="entry name" value="TPR_REGION"/>
    <property type="match status" value="5"/>
</dbReference>
<reference evidence="4" key="1">
    <citation type="submission" date="2009-07" db="EMBL/GenBank/DDBJ databases">
        <title>Complete sequence of chromosome of Methylovorus sp. SIP3-4.</title>
        <authorList>
            <person name="Lucas S."/>
            <person name="Copeland A."/>
            <person name="Lapidus A."/>
            <person name="Glavina del Rio T."/>
            <person name="Tice H."/>
            <person name="Bruce D."/>
            <person name="Goodwin L."/>
            <person name="Pitluck S."/>
            <person name="Clum A."/>
            <person name="Larimer F."/>
            <person name="Land M."/>
            <person name="Hauser L."/>
            <person name="Kyrpides N."/>
            <person name="Mikhailova N."/>
            <person name="Kayluzhnaya M."/>
            <person name="Chistoserdova L."/>
        </authorList>
    </citation>
    <scope>NUCLEOTIDE SEQUENCE [LARGE SCALE GENOMIC DNA]</scope>
    <source>
        <strain evidence="4">SIP3-4</strain>
    </source>
</reference>
<protein>
    <submittedName>
        <fullName evidence="3">Tetratricopeptide TPR_2 repeat protein</fullName>
    </submittedName>
</protein>
<evidence type="ECO:0000313" key="3">
    <source>
        <dbReference type="EMBL" id="ACT50293.1"/>
    </source>
</evidence>
<feature type="repeat" description="TPR" evidence="1">
    <location>
        <begin position="46"/>
        <end position="79"/>
    </location>
</feature>
<dbReference type="PANTHER" id="PTHR44998">
    <property type="match status" value="1"/>
</dbReference>
<keyword evidence="2" id="KW-0812">Transmembrane</keyword>
<dbReference type="Proteomes" id="UP000002743">
    <property type="component" value="Chromosome"/>
</dbReference>
<keyword evidence="1" id="KW-0802">TPR repeat</keyword>
<accession>C6XCL8</accession>
<name>C6XCL8_METGS</name>
<gene>
    <name evidence="3" type="ordered locus">Msip34_1046</name>
</gene>
<feature type="repeat" description="TPR" evidence="1">
    <location>
        <begin position="114"/>
        <end position="147"/>
    </location>
</feature>
<reference evidence="3 4" key="2">
    <citation type="journal article" date="2011" name="J. Bacteriol.">
        <title>Genomes of three methylotrophs from a single niche uncover genetic and metabolic divergence of Methylophilaceae.</title>
        <authorList>
            <person name="Lapidus A."/>
            <person name="Clum A."/>
            <person name="Labutti K."/>
            <person name="Kaluzhnaya M.G."/>
            <person name="Lim S."/>
            <person name="Beck D.A."/>
            <person name="Glavina Del Rio T."/>
            <person name="Nolan M."/>
            <person name="Mavromatis K."/>
            <person name="Huntemann M."/>
            <person name="Lucas S."/>
            <person name="Lidstrom M.E."/>
            <person name="Ivanova N."/>
            <person name="Chistoserdova L."/>
        </authorList>
    </citation>
    <scope>NUCLEOTIDE SEQUENCE [LARGE SCALE GENOMIC DNA]</scope>
    <source>
        <strain evidence="3 4">SIP3-4</strain>
    </source>
</reference>
<dbReference type="InterPro" id="IPR012668">
    <property type="entry name" value="CHP02466"/>
</dbReference>
<dbReference type="Pfam" id="PF13759">
    <property type="entry name" value="2OG-FeII_Oxy_5"/>
    <property type="match status" value="1"/>
</dbReference>
<dbReference type="KEGG" id="mei:Msip34_1046"/>